<dbReference type="AlphaFoldDB" id="A0AA87BYW9"/>
<keyword evidence="2" id="KW-1185">Reference proteome</keyword>
<gene>
    <name evidence="1" type="ORF">VCR31J2_1270238</name>
</gene>
<accession>A0AA87BYW9</accession>
<evidence type="ECO:0000313" key="2">
    <source>
        <dbReference type="Proteomes" id="UP000041625"/>
    </source>
</evidence>
<sequence length="45" mass="5451">MLAHVWWLYPRYFSDVTRNGVWSEVSNYGVFGVIFDNLKSIFSYW</sequence>
<dbReference type="Proteomes" id="UP000041625">
    <property type="component" value="Unassembled WGS sequence"/>
</dbReference>
<dbReference type="EMBL" id="CCKJ01000032">
    <property type="protein sequence ID" value="CDT57325.1"/>
    <property type="molecule type" value="Genomic_DNA"/>
</dbReference>
<protein>
    <submittedName>
        <fullName evidence="1">Uncharacterized protein</fullName>
    </submittedName>
</protein>
<organism evidence="1 2">
    <name type="scientific">Vibrio coralliirubri</name>
    <dbReference type="NCBI Taxonomy" id="1516159"/>
    <lineage>
        <taxon>Bacteria</taxon>
        <taxon>Pseudomonadati</taxon>
        <taxon>Pseudomonadota</taxon>
        <taxon>Gammaproteobacteria</taxon>
        <taxon>Vibrionales</taxon>
        <taxon>Vibrionaceae</taxon>
        <taxon>Vibrio</taxon>
    </lineage>
</organism>
<name>A0AA87BYW9_9VIBR</name>
<comment type="caution">
    <text evidence="1">The sequence shown here is derived from an EMBL/GenBank/DDBJ whole genome shotgun (WGS) entry which is preliminary data.</text>
</comment>
<evidence type="ECO:0000313" key="1">
    <source>
        <dbReference type="EMBL" id="CDT57325.1"/>
    </source>
</evidence>
<proteinExistence type="predicted"/>
<reference evidence="1 2" key="1">
    <citation type="submission" date="2014-06" db="EMBL/GenBank/DDBJ databases">
        <authorList>
            <person name="Le Roux F."/>
        </authorList>
    </citation>
    <scope>NUCLEOTIDE SEQUENCE [LARGE SCALE GENOMIC DNA]</scope>
    <source>
        <strain evidence="1 2">J2-31</strain>
    </source>
</reference>